<dbReference type="InterPro" id="IPR023405">
    <property type="entry name" value="Topo_IA_core_domain"/>
</dbReference>
<sequence length="117" mass="13504">MTSLVIVESPTKARTLTRFLGKEYRIEATMGHIRDLPEKRLGIKIEEKGNADKQYDFLLDYQIIQGKRQKVAELKKMAEESKSVILATDPDREGEAIAFHIKELLRGRKKTKTKEMN</sequence>
<dbReference type="Proteomes" id="UP000230707">
    <property type="component" value="Unassembled WGS sequence"/>
</dbReference>
<dbReference type="PANTHER" id="PTHR42785:SF1">
    <property type="entry name" value="DNA TOPOISOMERASE"/>
    <property type="match status" value="1"/>
</dbReference>
<accession>A0A2H0NIK7</accession>
<dbReference type="SMART" id="SM00493">
    <property type="entry name" value="TOPRIM"/>
    <property type="match status" value="1"/>
</dbReference>
<evidence type="ECO:0000259" key="1">
    <source>
        <dbReference type="PROSITE" id="PS50880"/>
    </source>
</evidence>
<dbReference type="GO" id="GO:0006265">
    <property type="term" value="P:DNA topological change"/>
    <property type="evidence" value="ECO:0007669"/>
    <property type="project" value="InterPro"/>
</dbReference>
<dbReference type="PROSITE" id="PS50880">
    <property type="entry name" value="TOPRIM"/>
    <property type="match status" value="1"/>
</dbReference>
<dbReference type="Gene3D" id="3.40.50.140">
    <property type="match status" value="1"/>
</dbReference>
<protein>
    <recommendedName>
        <fullName evidence="1">Toprim domain-containing protein</fullName>
    </recommendedName>
</protein>
<evidence type="ECO:0000313" key="3">
    <source>
        <dbReference type="Proteomes" id="UP000230707"/>
    </source>
</evidence>
<evidence type="ECO:0000313" key="2">
    <source>
        <dbReference type="EMBL" id="PIR08711.1"/>
    </source>
</evidence>
<name>A0A2H0NIK7_9BACT</name>
<organism evidence="2 3">
    <name type="scientific">Candidatus Gottesmanbacteria bacterium CG11_big_fil_rev_8_21_14_0_20_37_11</name>
    <dbReference type="NCBI Taxonomy" id="1974575"/>
    <lineage>
        <taxon>Bacteria</taxon>
        <taxon>Candidatus Gottesmaniibacteriota</taxon>
    </lineage>
</organism>
<dbReference type="PANTHER" id="PTHR42785">
    <property type="entry name" value="DNA TOPOISOMERASE, TYPE IA, CORE"/>
    <property type="match status" value="1"/>
</dbReference>
<dbReference type="AlphaFoldDB" id="A0A2H0NIK7"/>
<dbReference type="Pfam" id="PF01751">
    <property type="entry name" value="Toprim"/>
    <property type="match status" value="1"/>
</dbReference>
<gene>
    <name evidence="2" type="ORF">COV53_01610</name>
</gene>
<feature type="domain" description="Toprim" evidence="1">
    <location>
        <begin position="2"/>
        <end position="117"/>
    </location>
</feature>
<proteinExistence type="predicted"/>
<feature type="non-terminal residue" evidence="2">
    <location>
        <position position="117"/>
    </location>
</feature>
<dbReference type="InterPro" id="IPR006171">
    <property type="entry name" value="TOPRIM_dom"/>
</dbReference>
<reference evidence="2 3" key="1">
    <citation type="submission" date="2017-09" db="EMBL/GenBank/DDBJ databases">
        <title>Depth-based differentiation of microbial function through sediment-hosted aquifers and enrichment of novel symbionts in the deep terrestrial subsurface.</title>
        <authorList>
            <person name="Probst A.J."/>
            <person name="Ladd B."/>
            <person name="Jarett J.K."/>
            <person name="Geller-Mcgrath D.E."/>
            <person name="Sieber C.M."/>
            <person name="Emerson J.B."/>
            <person name="Anantharaman K."/>
            <person name="Thomas B.C."/>
            <person name="Malmstrom R."/>
            <person name="Stieglmeier M."/>
            <person name="Klingl A."/>
            <person name="Woyke T."/>
            <person name="Ryan C.M."/>
            <person name="Banfield J.F."/>
        </authorList>
    </citation>
    <scope>NUCLEOTIDE SEQUENCE [LARGE SCALE GENOMIC DNA]</scope>
    <source>
        <strain evidence="2">CG11_big_fil_rev_8_21_14_0_20_37_11</strain>
    </source>
</reference>
<dbReference type="SUPFAM" id="SSF56712">
    <property type="entry name" value="Prokaryotic type I DNA topoisomerase"/>
    <property type="match status" value="1"/>
</dbReference>
<dbReference type="GO" id="GO:0003917">
    <property type="term" value="F:DNA topoisomerase type I (single strand cut, ATP-independent) activity"/>
    <property type="evidence" value="ECO:0007669"/>
    <property type="project" value="InterPro"/>
</dbReference>
<dbReference type="EMBL" id="PCWS01000034">
    <property type="protein sequence ID" value="PIR08711.1"/>
    <property type="molecule type" value="Genomic_DNA"/>
</dbReference>
<dbReference type="GO" id="GO:0003677">
    <property type="term" value="F:DNA binding"/>
    <property type="evidence" value="ECO:0007669"/>
    <property type="project" value="InterPro"/>
</dbReference>
<dbReference type="InterPro" id="IPR000380">
    <property type="entry name" value="Topo_IA"/>
</dbReference>
<comment type="caution">
    <text evidence="2">The sequence shown here is derived from an EMBL/GenBank/DDBJ whole genome shotgun (WGS) entry which is preliminary data.</text>
</comment>